<dbReference type="HOGENOM" id="CLU_006344_12_2_1"/>
<evidence type="ECO:0008006" key="3">
    <source>
        <dbReference type="Google" id="ProtNLM"/>
    </source>
</evidence>
<organism evidence="2">
    <name type="scientific">Serpula lacrymans var. lacrymans (strain S7.3)</name>
    <name type="common">Dry rot fungus</name>
    <dbReference type="NCBI Taxonomy" id="936435"/>
    <lineage>
        <taxon>Eukaryota</taxon>
        <taxon>Fungi</taxon>
        <taxon>Dikarya</taxon>
        <taxon>Basidiomycota</taxon>
        <taxon>Agaricomycotina</taxon>
        <taxon>Agaricomycetes</taxon>
        <taxon>Agaricomycetidae</taxon>
        <taxon>Boletales</taxon>
        <taxon>Coniophorineae</taxon>
        <taxon>Serpulaceae</taxon>
        <taxon>Serpula</taxon>
    </lineage>
</organism>
<accession>F8Q1N3</accession>
<dbReference type="InParanoid" id="F8Q1N3"/>
<dbReference type="InterPro" id="IPR041078">
    <property type="entry name" value="Plavaka"/>
</dbReference>
<sequence>MDKDVSGGVYRPFWEGFPYCDIHLCNTPDVLHQLYQGVIKHIILWCQDLMGTEKLDARICTLPPAYGSKHFKNGLSPFSQISGGERKDMAKVLLGCLVGKLPKQAIITIRSLLDFIYIAHIFVTLGVRENFNIPKFHSLLHYVNSICWFGATNNYNAEMFERFHIDMAKDVWRASNHRNERPQMTTWLTRQEKTAWFECYQLSLQNRPVLLSNSLQFTLEIVKPLSPIPS</sequence>
<dbReference type="AlphaFoldDB" id="F8Q1N3"/>
<dbReference type="EMBL" id="GL945481">
    <property type="protein sequence ID" value="EGN98211.1"/>
    <property type="molecule type" value="Genomic_DNA"/>
</dbReference>
<evidence type="ECO:0000313" key="2">
    <source>
        <dbReference type="Proteomes" id="UP000008063"/>
    </source>
</evidence>
<evidence type="ECO:0000313" key="1">
    <source>
        <dbReference type="EMBL" id="EGN98211.1"/>
    </source>
</evidence>
<keyword evidence="2" id="KW-1185">Reference proteome</keyword>
<name>F8Q1N3_SERL3</name>
<protein>
    <recommendedName>
        <fullName evidence="3">Fungal-type protein kinase domain-containing protein</fullName>
    </recommendedName>
</protein>
<dbReference type="Pfam" id="PF18759">
    <property type="entry name" value="Plavaka"/>
    <property type="match status" value="1"/>
</dbReference>
<dbReference type="Proteomes" id="UP000008063">
    <property type="component" value="Unassembled WGS sequence"/>
</dbReference>
<reference evidence="2" key="1">
    <citation type="journal article" date="2011" name="Science">
        <title>The plant cell wall-decomposing machinery underlies the functional diversity of forest fungi.</title>
        <authorList>
            <person name="Eastwood D.C."/>
            <person name="Floudas D."/>
            <person name="Binder M."/>
            <person name="Majcherczyk A."/>
            <person name="Schneider P."/>
            <person name="Aerts A."/>
            <person name="Asiegbu F.O."/>
            <person name="Baker S.E."/>
            <person name="Barry K."/>
            <person name="Bendiksby M."/>
            <person name="Blumentritt M."/>
            <person name="Coutinho P.M."/>
            <person name="Cullen D."/>
            <person name="de Vries R.P."/>
            <person name="Gathman A."/>
            <person name="Goodell B."/>
            <person name="Henrissat B."/>
            <person name="Ihrmark K."/>
            <person name="Kauserud H."/>
            <person name="Kohler A."/>
            <person name="LaButti K."/>
            <person name="Lapidus A."/>
            <person name="Lavin J.L."/>
            <person name="Lee Y.-H."/>
            <person name="Lindquist E."/>
            <person name="Lilly W."/>
            <person name="Lucas S."/>
            <person name="Morin E."/>
            <person name="Murat C."/>
            <person name="Oguiza J.A."/>
            <person name="Park J."/>
            <person name="Pisabarro A.G."/>
            <person name="Riley R."/>
            <person name="Rosling A."/>
            <person name="Salamov A."/>
            <person name="Schmidt O."/>
            <person name="Schmutz J."/>
            <person name="Skrede I."/>
            <person name="Stenlid J."/>
            <person name="Wiebenga A."/>
            <person name="Xie X."/>
            <person name="Kuees U."/>
            <person name="Hibbett D.S."/>
            <person name="Hoffmeister D."/>
            <person name="Hoegberg N."/>
            <person name="Martin F."/>
            <person name="Grigoriev I.V."/>
            <person name="Watkinson S.C."/>
        </authorList>
    </citation>
    <scope>NUCLEOTIDE SEQUENCE [LARGE SCALE GENOMIC DNA]</scope>
    <source>
        <strain evidence="2">strain S7.3</strain>
    </source>
</reference>
<proteinExistence type="predicted"/>
<gene>
    <name evidence="1" type="ORF">SERLA73DRAFT_123570</name>
</gene>
<dbReference type="STRING" id="936435.F8Q1N3"/>
<dbReference type="OMA" id="FIYIAHI"/>